<gene>
    <name evidence="1" type="ORF">ACFSUE_17145</name>
</gene>
<evidence type="ECO:0000313" key="1">
    <source>
        <dbReference type="EMBL" id="MFD2695333.1"/>
    </source>
</evidence>
<evidence type="ECO:0008006" key="3">
    <source>
        <dbReference type="Google" id="ProtNLM"/>
    </source>
</evidence>
<accession>A0ABW5S7C7</accession>
<evidence type="ECO:0000313" key="2">
    <source>
        <dbReference type="Proteomes" id="UP001597399"/>
    </source>
</evidence>
<reference evidence="2" key="1">
    <citation type="journal article" date="2019" name="Int. J. Syst. Evol. Microbiol.">
        <title>The Global Catalogue of Microorganisms (GCM) 10K type strain sequencing project: providing services to taxonomists for standard genome sequencing and annotation.</title>
        <authorList>
            <consortium name="The Broad Institute Genomics Platform"/>
            <consortium name="The Broad Institute Genome Sequencing Center for Infectious Disease"/>
            <person name="Wu L."/>
            <person name="Ma J."/>
        </authorList>
    </citation>
    <scope>NUCLEOTIDE SEQUENCE [LARGE SCALE GENOMIC DNA]</scope>
    <source>
        <strain evidence="2">TISTR 2466</strain>
    </source>
</reference>
<dbReference type="RefSeq" id="WP_253062584.1">
    <property type="nucleotide sequence ID" value="NZ_JAMXWM010000014.1"/>
</dbReference>
<keyword evidence="2" id="KW-1185">Reference proteome</keyword>
<protein>
    <recommendedName>
        <fullName evidence="3">Phage protein</fullName>
    </recommendedName>
</protein>
<dbReference type="EMBL" id="JBHUMQ010000042">
    <property type="protein sequence ID" value="MFD2695333.1"/>
    <property type="molecule type" value="Genomic_DNA"/>
</dbReference>
<name>A0ABW5S7C7_9BACL</name>
<comment type="caution">
    <text evidence="1">The sequence shown here is derived from an EMBL/GenBank/DDBJ whole genome shotgun (WGS) entry which is preliminary data.</text>
</comment>
<organism evidence="1 2">
    <name type="scientific">Sporolactobacillus shoreicorticis</name>
    <dbReference type="NCBI Taxonomy" id="1923877"/>
    <lineage>
        <taxon>Bacteria</taxon>
        <taxon>Bacillati</taxon>
        <taxon>Bacillota</taxon>
        <taxon>Bacilli</taxon>
        <taxon>Bacillales</taxon>
        <taxon>Sporolactobacillaceae</taxon>
        <taxon>Sporolactobacillus</taxon>
    </lineage>
</organism>
<sequence>MSNDKEYFTIINTRDNGIEIAYLTREEIIDKTADLFEMNYVYARNREGILRQILDVILLDDKNEAVSTTALASECGTDAEYQFEIDQLLKNAEVDEYAEI</sequence>
<dbReference type="Proteomes" id="UP001597399">
    <property type="component" value="Unassembled WGS sequence"/>
</dbReference>
<proteinExistence type="predicted"/>